<evidence type="ECO:0000256" key="3">
    <source>
        <dbReference type="SAM" id="SignalP"/>
    </source>
</evidence>
<dbReference type="Pfam" id="PF00379">
    <property type="entry name" value="Chitin_bind_4"/>
    <property type="match status" value="1"/>
</dbReference>
<keyword evidence="3" id="KW-0732">Signal</keyword>
<keyword evidence="5" id="KW-1185">Reference proteome</keyword>
<feature type="signal peptide" evidence="3">
    <location>
        <begin position="1"/>
        <end position="17"/>
    </location>
</feature>
<evidence type="ECO:0000313" key="4">
    <source>
        <dbReference type="EnsemblMetazoa" id="XP_022646614"/>
    </source>
</evidence>
<dbReference type="InterPro" id="IPR050468">
    <property type="entry name" value="Cuticle_Struct_Prot"/>
</dbReference>
<dbReference type="GO" id="GO:0008010">
    <property type="term" value="F:structural constituent of chitin-based larval cuticle"/>
    <property type="evidence" value="ECO:0007669"/>
    <property type="project" value="TreeGrafter"/>
</dbReference>
<sequence length="134" mass="14996">MFKIFAAFACVAMMARAGNLGGYEDEADYAGGTYEHHEIYSPQPYKFGYEIIDEYGNKQSRHEISDKQNIKKGSYSFTDAHGISRRVEYIADAHGFHATVHTNEPGTVSSHPANAHYIANPVTYSGGYEYGHHR</sequence>
<dbReference type="AlphaFoldDB" id="A0A7M7JE92"/>
<dbReference type="PROSITE" id="PS51155">
    <property type="entry name" value="CHIT_BIND_RR_2"/>
    <property type="match status" value="1"/>
</dbReference>
<dbReference type="InterPro" id="IPR029070">
    <property type="entry name" value="Chitinase_insertion_sf"/>
</dbReference>
<dbReference type="Proteomes" id="UP000594260">
    <property type="component" value="Unplaced"/>
</dbReference>
<organism evidence="4 5">
    <name type="scientific">Varroa destructor</name>
    <name type="common">Honeybee mite</name>
    <dbReference type="NCBI Taxonomy" id="109461"/>
    <lineage>
        <taxon>Eukaryota</taxon>
        <taxon>Metazoa</taxon>
        <taxon>Ecdysozoa</taxon>
        <taxon>Arthropoda</taxon>
        <taxon>Chelicerata</taxon>
        <taxon>Arachnida</taxon>
        <taxon>Acari</taxon>
        <taxon>Parasitiformes</taxon>
        <taxon>Mesostigmata</taxon>
        <taxon>Gamasina</taxon>
        <taxon>Dermanyssoidea</taxon>
        <taxon>Varroidae</taxon>
        <taxon>Varroa</taxon>
    </lineage>
</organism>
<dbReference type="GO" id="GO:0062129">
    <property type="term" value="C:chitin-based extracellular matrix"/>
    <property type="evidence" value="ECO:0007669"/>
    <property type="project" value="TreeGrafter"/>
</dbReference>
<dbReference type="KEGG" id="vde:111244144"/>
<reference evidence="4" key="1">
    <citation type="submission" date="2021-01" db="UniProtKB">
        <authorList>
            <consortium name="EnsemblMetazoa"/>
        </authorList>
    </citation>
    <scope>IDENTIFICATION</scope>
</reference>
<dbReference type="PANTHER" id="PTHR10380">
    <property type="entry name" value="CUTICLE PROTEIN"/>
    <property type="match status" value="1"/>
</dbReference>
<dbReference type="EnsemblMetazoa" id="XM_022790879">
    <property type="protein sequence ID" value="XP_022646614"/>
    <property type="gene ID" value="LOC111244144"/>
</dbReference>
<dbReference type="PANTHER" id="PTHR10380:SF173">
    <property type="entry name" value="CUTICULAR PROTEIN 47EF, ISOFORM C-RELATED"/>
    <property type="match status" value="1"/>
</dbReference>
<dbReference type="OrthoDB" id="6515429at2759"/>
<evidence type="ECO:0000256" key="1">
    <source>
        <dbReference type="ARBA" id="ARBA00022460"/>
    </source>
</evidence>
<name>A0A7M7JE92_VARDE</name>
<dbReference type="InterPro" id="IPR000618">
    <property type="entry name" value="Insect_cuticle"/>
</dbReference>
<dbReference type="InParanoid" id="A0A7M7JE92"/>
<keyword evidence="1 2" id="KW-0193">Cuticle</keyword>
<protein>
    <submittedName>
        <fullName evidence="4">Uncharacterized protein</fullName>
    </submittedName>
</protein>
<dbReference type="OMA" id="HPANAHY"/>
<dbReference type="GeneID" id="111244144"/>
<evidence type="ECO:0000313" key="5">
    <source>
        <dbReference type="Proteomes" id="UP000594260"/>
    </source>
</evidence>
<dbReference type="Gene3D" id="3.10.50.10">
    <property type="match status" value="1"/>
</dbReference>
<accession>A0A7M7JE92</accession>
<feature type="chain" id="PRO_5029446352" evidence="3">
    <location>
        <begin position="18"/>
        <end position="134"/>
    </location>
</feature>
<proteinExistence type="predicted"/>
<evidence type="ECO:0000256" key="2">
    <source>
        <dbReference type="PROSITE-ProRule" id="PRU00497"/>
    </source>
</evidence>
<dbReference type="RefSeq" id="XP_022646614.1">
    <property type="nucleotide sequence ID" value="XM_022790879.1"/>
</dbReference>